<dbReference type="InterPro" id="IPR004529">
    <property type="entry name" value="Phe-tRNA-synth_IIc_asu"/>
</dbReference>
<evidence type="ECO:0000256" key="15">
    <source>
        <dbReference type="ARBA" id="ARBA00049255"/>
    </source>
</evidence>
<evidence type="ECO:0000256" key="13">
    <source>
        <dbReference type="ARBA" id="ARBA00023146"/>
    </source>
</evidence>
<feature type="domain" description="Aminoacyl-transfer RNA synthetases class-II family profile" evidence="16">
    <location>
        <begin position="223"/>
        <end position="484"/>
    </location>
</feature>
<dbReference type="InterPro" id="IPR002319">
    <property type="entry name" value="Phenylalanyl-tRNA_Synthase"/>
</dbReference>
<gene>
    <name evidence="17" type="ORF">PCOL08062_LOCUS10702</name>
</gene>
<dbReference type="Gene3D" id="3.30.1370.240">
    <property type="match status" value="1"/>
</dbReference>
<proteinExistence type="inferred from homology"/>
<evidence type="ECO:0000256" key="9">
    <source>
        <dbReference type="ARBA" id="ARBA00022741"/>
    </source>
</evidence>
<comment type="subcellular location">
    <subcellularLocation>
        <location evidence="2">Cytoplasm</location>
    </subcellularLocation>
</comment>
<dbReference type="AlphaFoldDB" id="A0A7R9Y643"/>
<evidence type="ECO:0000256" key="2">
    <source>
        <dbReference type="ARBA" id="ARBA00004496"/>
    </source>
</evidence>
<evidence type="ECO:0000256" key="5">
    <source>
        <dbReference type="ARBA" id="ARBA00012814"/>
    </source>
</evidence>
<dbReference type="InterPro" id="IPR006195">
    <property type="entry name" value="aa-tRNA-synth_II"/>
</dbReference>
<evidence type="ECO:0000256" key="10">
    <source>
        <dbReference type="ARBA" id="ARBA00022840"/>
    </source>
</evidence>
<keyword evidence="11" id="KW-0460">Magnesium</keyword>
<keyword evidence="12" id="KW-0648">Protein biosynthesis</keyword>
<evidence type="ECO:0000256" key="11">
    <source>
        <dbReference type="ARBA" id="ARBA00022842"/>
    </source>
</evidence>
<reference evidence="17" key="1">
    <citation type="submission" date="2021-01" db="EMBL/GenBank/DDBJ databases">
        <authorList>
            <person name="Corre E."/>
            <person name="Pelletier E."/>
            <person name="Niang G."/>
            <person name="Scheremetjew M."/>
            <person name="Finn R."/>
            <person name="Kale V."/>
            <person name="Holt S."/>
            <person name="Cochrane G."/>
            <person name="Meng A."/>
            <person name="Brown T."/>
            <person name="Cohen L."/>
        </authorList>
    </citation>
    <scope>NUCLEOTIDE SEQUENCE</scope>
    <source>
        <strain evidence="17">CCMP1413</strain>
    </source>
</reference>
<organism evidence="17">
    <name type="scientific">Prasinoderma coloniale</name>
    <dbReference type="NCBI Taxonomy" id="156133"/>
    <lineage>
        <taxon>Eukaryota</taxon>
        <taxon>Viridiplantae</taxon>
        <taxon>Prasinodermophyta</taxon>
        <taxon>Prasinodermophyceae</taxon>
        <taxon>Prasinodermales</taxon>
        <taxon>Prasinodermaceae</taxon>
        <taxon>Prasinoderma</taxon>
    </lineage>
</organism>
<evidence type="ECO:0000256" key="6">
    <source>
        <dbReference type="ARBA" id="ARBA00022490"/>
    </source>
</evidence>
<keyword evidence="13" id="KW-0030">Aminoacyl-tRNA synthetase</keyword>
<dbReference type="InterPro" id="IPR045864">
    <property type="entry name" value="aa-tRNA-synth_II/BPL/LPL"/>
</dbReference>
<dbReference type="Gene3D" id="1.10.10.2330">
    <property type="match status" value="1"/>
</dbReference>
<comment type="cofactor">
    <cofactor evidence="1">
        <name>Mg(2+)</name>
        <dbReference type="ChEBI" id="CHEBI:18420"/>
    </cofactor>
</comment>
<keyword evidence="6" id="KW-0963">Cytoplasm</keyword>
<dbReference type="GO" id="GO:0005829">
    <property type="term" value="C:cytosol"/>
    <property type="evidence" value="ECO:0007669"/>
    <property type="project" value="TreeGrafter"/>
</dbReference>
<dbReference type="GO" id="GO:0009328">
    <property type="term" value="C:phenylalanine-tRNA ligase complex"/>
    <property type="evidence" value="ECO:0007669"/>
    <property type="project" value="TreeGrafter"/>
</dbReference>
<dbReference type="PROSITE" id="PS50862">
    <property type="entry name" value="AA_TRNA_LIGASE_II"/>
    <property type="match status" value="1"/>
</dbReference>
<dbReference type="Gene3D" id="1.10.10.2320">
    <property type="match status" value="1"/>
</dbReference>
<evidence type="ECO:0000256" key="3">
    <source>
        <dbReference type="ARBA" id="ARBA00006703"/>
    </source>
</evidence>
<dbReference type="PANTHER" id="PTHR11538:SF40">
    <property type="entry name" value="PHENYLALANINE--TRNA LIGASE ALPHA SUBUNIT"/>
    <property type="match status" value="1"/>
</dbReference>
<comment type="catalytic activity">
    <reaction evidence="15">
        <text>tRNA(Phe) + L-phenylalanine + ATP = L-phenylalanyl-tRNA(Phe) + AMP + diphosphate + H(+)</text>
        <dbReference type="Rhea" id="RHEA:19413"/>
        <dbReference type="Rhea" id="RHEA-COMP:9668"/>
        <dbReference type="Rhea" id="RHEA-COMP:9699"/>
        <dbReference type="ChEBI" id="CHEBI:15378"/>
        <dbReference type="ChEBI" id="CHEBI:30616"/>
        <dbReference type="ChEBI" id="CHEBI:33019"/>
        <dbReference type="ChEBI" id="CHEBI:58095"/>
        <dbReference type="ChEBI" id="CHEBI:78442"/>
        <dbReference type="ChEBI" id="CHEBI:78531"/>
        <dbReference type="ChEBI" id="CHEBI:456215"/>
        <dbReference type="EC" id="6.1.1.20"/>
    </reaction>
</comment>
<dbReference type="CDD" id="cd00496">
    <property type="entry name" value="PheRS_alpha_core"/>
    <property type="match status" value="1"/>
</dbReference>
<evidence type="ECO:0000256" key="7">
    <source>
        <dbReference type="ARBA" id="ARBA00022598"/>
    </source>
</evidence>
<name>A0A7R9Y643_9VIRI</name>
<dbReference type="SUPFAM" id="SSF55681">
    <property type="entry name" value="Class II aaRS and biotin synthetases"/>
    <property type="match status" value="1"/>
</dbReference>
<dbReference type="EC" id="6.1.1.20" evidence="5"/>
<dbReference type="PANTHER" id="PTHR11538">
    <property type="entry name" value="PHENYLALANYL-TRNA SYNTHETASE"/>
    <property type="match status" value="1"/>
</dbReference>
<comment type="subunit">
    <text evidence="4">Tetramer of two alpha and two beta subunits.</text>
</comment>
<dbReference type="GO" id="GO:0000049">
    <property type="term" value="F:tRNA binding"/>
    <property type="evidence" value="ECO:0007669"/>
    <property type="project" value="InterPro"/>
</dbReference>
<dbReference type="NCBIfam" id="TIGR00468">
    <property type="entry name" value="pheS"/>
    <property type="match status" value="1"/>
</dbReference>
<comment type="similarity">
    <text evidence="3">Belongs to the class-II aminoacyl-tRNA synthetase family. Phe-tRNA synthetase alpha subunit type 2 subfamily.</text>
</comment>
<evidence type="ECO:0000256" key="12">
    <source>
        <dbReference type="ARBA" id="ARBA00022917"/>
    </source>
</evidence>
<dbReference type="InterPro" id="IPR040725">
    <property type="entry name" value="PheRS_DBD3"/>
</dbReference>
<evidence type="ECO:0000256" key="1">
    <source>
        <dbReference type="ARBA" id="ARBA00001946"/>
    </source>
</evidence>
<keyword evidence="8" id="KW-0479">Metal-binding</keyword>
<evidence type="ECO:0000256" key="8">
    <source>
        <dbReference type="ARBA" id="ARBA00022723"/>
    </source>
</evidence>
<sequence length="495" mass="55109">MEAALLRAIDAAGDGGGVDSQAFAAAGGYAHGDVLGLVRSLVAAEMVAATDVEIVTWGLTAEGQEFVEKGSAEARVHAAVPADGIELAKLKAELGKLADVGLAKAMQAKWLQMQKGEVPMVLRKTDEIVDTAREQLRAVAGGAEHDKKTMDLLKKRKLIAVTKSRKFVAKKGPAFALERVKFATDLTAEMLQSGAWKDAKFKAYNLDTLGAAPDSGAFHPLMKVRAEFRQIFLEMGFAEMPTNNFVESSFWNFDALFQPQQHPARDAHDTFFLNAPEKATSFPEEYLERVRKVHESGGYGSFGYNYYWKRSEAEKNLLRTHTTAVSSRMLYKLAQEGFRPQKYFSIDRVFRNEAVDRTHLAEFHQVEGVVCDRNLSLGHLMGQIRSFFERIGMPSVRFKPAYNPYTEPSMEIFAFHQGLGKWVEVGNSGVFRPEMLRPMGLPEDVTVIAWGLSLERPTMILYGIDNIRDLFGHKTDLDMIQSNPICRLGMDDVQG</sequence>
<dbReference type="Gene3D" id="3.30.930.10">
    <property type="entry name" value="Bira Bifunctional Protein, Domain 2"/>
    <property type="match status" value="1"/>
</dbReference>
<keyword evidence="7" id="KW-0436">Ligase</keyword>
<dbReference type="FunFam" id="3.30.930.10:FF:000033">
    <property type="entry name" value="Phenylalanine--tRNA ligase alpha subunit"/>
    <property type="match status" value="1"/>
</dbReference>
<evidence type="ECO:0000256" key="14">
    <source>
        <dbReference type="ARBA" id="ARBA00030612"/>
    </source>
</evidence>
<protein>
    <recommendedName>
        <fullName evidence="5">phenylalanine--tRNA ligase</fullName>
        <ecNumber evidence="5">6.1.1.20</ecNumber>
    </recommendedName>
    <alternativeName>
        <fullName evidence="14">Phenylalanyl-tRNA synthetase alpha subunit</fullName>
    </alternativeName>
</protein>
<evidence type="ECO:0000259" key="16">
    <source>
        <dbReference type="PROSITE" id="PS50862"/>
    </source>
</evidence>
<dbReference type="Pfam" id="PF18553">
    <property type="entry name" value="PheRS_DBD3"/>
    <property type="match status" value="1"/>
</dbReference>
<evidence type="ECO:0000313" key="17">
    <source>
        <dbReference type="EMBL" id="CAD8248518.1"/>
    </source>
</evidence>
<dbReference type="GO" id="GO:0046872">
    <property type="term" value="F:metal ion binding"/>
    <property type="evidence" value="ECO:0007669"/>
    <property type="project" value="UniProtKB-KW"/>
</dbReference>
<keyword evidence="9" id="KW-0547">Nucleotide-binding</keyword>
<evidence type="ECO:0000256" key="4">
    <source>
        <dbReference type="ARBA" id="ARBA00011209"/>
    </source>
</evidence>
<dbReference type="EMBL" id="HBDZ01013960">
    <property type="protein sequence ID" value="CAD8248518.1"/>
    <property type="molecule type" value="Transcribed_RNA"/>
</dbReference>
<dbReference type="GO" id="GO:0004826">
    <property type="term" value="F:phenylalanine-tRNA ligase activity"/>
    <property type="evidence" value="ECO:0007669"/>
    <property type="project" value="UniProtKB-EC"/>
</dbReference>
<dbReference type="Pfam" id="PF01409">
    <property type="entry name" value="tRNA-synt_2d"/>
    <property type="match status" value="1"/>
</dbReference>
<keyword evidence="10" id="KW-0067">ATP-binding</keyword>
<dbReference type="NCBIfam" id="NF003210">
    <property type="entry name" value="PRK04172.1"/>
    <property type="match status" value="1"/>
</dbReference>
<dbReference type="GO" id="GO:0006432">
    <property type="term" value="P:phenylalanyl-tRNA aminoacylation"/>
    <property type="evidence" value="ECO:0007669"/>
    <property type="project" value="InterPro"/>
</dbReference>
<dbReference type="GO" id="GO:0005524">
    <property type="term" value="F:ATP binding"/>
    <property type="evidence" value="ECO:0007669"/>
    <property type="project" value="UniProtKB-KW"/>
</dbReference>
<accession>A0A7R9Y643</accession>